<dbReference type="GO" id="GO:0005886">
    <property type="term" value="C:plasma membrane"/>
    <property type="evidence" value="ECO:0007669"/>
    <property type="project" value="TreeGrafter"/>
</dbReference>
<feature type="transmembrane region" description="Helical" evidence="7">
    <location>
        <begin position="178"/>
        <end position="203"/>
    </location>
</feature>
<evidence type="ECO:0000256" key="1">
    <source>
        <dbReference type="ARBA" id="ARBA00022448"/>
    </source>
</evidence>
<evidence type="ECO:0000313" key="9">
    <source>
        <dbReference type="EMBL" id="VAW68331.1"/>
    </source>
</evidence>
<evidence type="ECO:0000256" key="4">
    <source>
        <dbReference type="ARBA" id="ARBA00022982"/>
    </source>
</evidence>
<name>A0A3B0XL93_9ZZZZ</name>
<dbReference type="InterPro" id="IPR051684">
    <property type="entry name" value="Electron_Trans/Redox"/>
</dbReference>
<keyword evidence="5" id="KW-0408">Iron</keyword>
<keyword evidence="3" id="KW-0479">Metal-binding</keyword>
<keyword evidence="1" id="KW-0813">Transport</keyword>
<feature type="transmembrane region" description="Helical" evidence="7">
    <location>
        <begin position="52"/>
        <end position="69"/>
    </location>
</feature>
<dbReference type="GO" id="GO:0051539">
    <property type="term" value="F:4 iron, 4 sulfur cluster binding"/>
    <property type="evidence" value="ECO:0007669"/>
    <property type="project" value="UniProtKB-KW"/>
</dbReference>
<dbReference type="Pfam" id="PF12801">
    <property type="entry name" value="Fer4_5"/>
    <property type="match status" value="1"/>
</dbReference>
<feature type="transmembrane region" description="Helical" evidence="7">
    <location>
        <begin position="104"/>
        <end position="124"/>
    </location>
</feature>
<dbReference type="AlphaFoldDB" id="A0A3B0XL93"/>
<dbReference type="PANTHER" id="PTHR30176:SF3">
    <property type="entry name" value="FERREDOXIN-TYPE PROTEIN NAPH"/>
    <property type="match status" value="1"/>
</dbReference>
<feature type="transmembrane region" description="Helical" evidence="7">
    <location>
        <begin position="224"/>
        <end position="243"/>
    </location>
</feature>
<evidence type="ECO:0000256" key="2">
    <source>
        <dbReference type="ARBA" id="ARBA00022485"/>
    </source>
</evidence>
<keyword evidence="4" id="KW-0249">Electron transport</keyword>
<evidence type="ECO:0000256" key="6">
    <source>
        <dbReference type="ARBA" id="ARBA00023014"/>
    </source>
</evidence>
<reference evidence="9" key="1">
    <citation type="submission" date="2018-06" db="EMBL/GenBank/DDBJ databases">
        <authorList>
            <person name="Zhirakovskaya E."/>
        </authorList>
    </citation>
    <scope>NUCLEOTIDE SEQUENCE</scope>
</reference>
<evidence type="ECO:0000259" key="8">
    <source>
        <dbReference type="Pfam" id="PF12801"/>
    </source>
</evidence>
<sequence length="343" mass="39064">MISENKGVMSISIFKKTSSEKNPAEKPSEIINDVNNYINVSQAQYKRRGVQAFFFILFILAPVLDIFRFDLNQTHFVLFGSAWTLGLEPFLMGQATPGHAVMNIILRGFLPLAGLLLLLGWVSWKYGRLYCGWMCPHFSVVETINNLMRRASGKLSIWDRKKLPEKRPDGRPVTPNKLYWLLVFIAVAGFSFLWAVVLLTYLLPPAEIYSNLFHAELTPNQTRFIAIGSALLTIEFMFARHLFCRFGCAVGVFQSFIWMANPKAMVVSFQRQKAYACQDCGSYKNDDNNKACDDICPMRLKPRTIKRSMFTCTQCAQCLTVCNQVQGDVNQPPVIRWQPGQDE</sequence>
<keyword evidence="7" id="KW-0472">Membrane</keyword>
<gene>
    <name evidence="9" type="ORF">MNBD_GAMMA09-3416</name>
</gene>
<organism evidence="9">
    <name type="scientific">hydrothermal vent metagenome</name>
    <dbReference type="NCBI Taxonomy" id="652676"/>
    <lineage>
        <taxon>unclassified sequences</taxon>
        <taxon>metagenomes</taxon>
        <taxon>ecological metagenomes</taxon>
    </lineage>
</organism>
<keyword evidence="7" id="KW-0812">Transmembrane</keyword>
<dbReference type="EMBL" id="UOFI01000125">
    <property type="protein sequence ID" value="VAW68331.1"/>
    <property type="molecule type" value="Genomic_DNA"/>
</dbReference>
<keyword evidence="7" id="KW-1133">Transmembrane helix</keyword>
<proteinExistence type="predicted"/>
<evidence type="ECO:0000256" key="5">
    <source>
        <dbReference type="ARBA" id="ARBA00023004"/>
    </source>
</evidence>
<keyword evidence="2" id="KW-0004">4Fe-4S</keyword>
<evidence type="ECO:0000256" key="7">
    <source>
        <dbReference type="SAM" id="Phobius"/>
    </source>
</evidence>
<feature type="domain" description="4Fe-4S ferredoxin-type" evidence="8">
    <location>
        <begin position="112"/>
        <end position="153"/>
    </location>
</feature>
<dbReference type="PANTHER" id="PTHR30176">
    <property type="entry name" value="FERREDOXIN-TYPE PROTEIN NAPH"/>
    <property type="match status" value="1"/>
</dbReference>
<dbReference type="GO" id="GO:0046872">
    <property type="term" value="F:metal ion binding"/>
    <property type="evidence" value="ECO:0007669"/>
    <property type="project" value="UniProtKB-KW"/>
</dbReference>
<evidence type="ECO:0000256" key="3">
    <source>
        <dbReference type="ARBA" id="ARBA00022723"/>
    </source>
</evidence>
<accession>A0A3B0XL93</accession>
<keyword evidence="6" id="KW-0411">Iron-sulfur</keyword>
<protein>
    <submittedName>
        <fullName evidence="9">Type cbb3 cytochrome oxidase biogenesis protein CcoG, involved in Cu oxidation</fullName>
    </submittedName>
</protein>
<dbReference type="InterPro" id="IPR017896">
    <property type="entry name" value="4Fe4S_Fe-S-bd"/>
</dbReference>